<dbReference type="PROSITE" id="PS50995">
    <property type="entry name" value="HTH_MARR_2"/>
    <property type="match status" value="1"/>
</dbReference>
<organism evidence="2 3">
    <name type="scientific">Ameyamaea chiangmaiensis</name>
    <dbReference type="NCBI Taxonomy" id="442969"/>
    <lineage>
        <taxon>Bacteria</taxon>
        <taxon>Pseudomonadati</taxon>
        <taxon>Pseudomonadota</taxon>
        <taxon>Alphaproteobacteria</taxon>
        <taxon>Acetobacterales</taxon>
        <taxon>Acetobacteraceae</taxon>
        <taxon>Ameyamaea</taxon>
    </lineage>
</organism>
<dbReference type="SMART" id="SM00347">
    <property type="entry name" value="HTH_MARR"/>
    <property type="match status" value="1"/>
</dbReference>
<dbReference type="InterPro" id="IPR036390">
    <property type="entry name" value="WH_DNA-bd_sf"/>
</dbReference>
<dbReference type="InterPro" id="IPR000835">
    <property type="entry name" value="HTH_MarR-typ"/>
</dbReference>
<dbReference type="PANTHER" id="PTHR33164:SF106">
    <property type="entry name" value="TRANSCRIPTIONAL REGULATORY PROTEIN"/>
    <property type="match status" value="1"/>
</dbReference>
<dbReference type="EMBL" id="JABXXR010000009">
    <property type="protein sequence ID" value="NVN39469.1"/>
    <property type="molecule type" value="Genomic_DNA"/>
</dbReference>
<dbReference type="PANTHER" id="PTHR33164">
    <property type="entry name" value="TRANSCRIPTIONAL REGULATOR, MARR FAMILY"/>
    <property type="match status" value="1"/>
</dbReference>
<evidence type="ECO:0000313" key="3">
    <source>
        <dbReference type="Proteomes" id="UP000585665"/>
    </source>
</evidence>
<evidence type="ECO:0000313" key="2">
    <source>
        <dbReference type="EMBL" id="NVN39469.1"/>
    </source>
</evidence>
<feature type="domain" description="HTH marR-type" evidence="1">
    <location>
        <begin position="9"/>
        <end position="141"/>
    </location>
</feature>
<name>A0A850P9W0_9PROT</name>
<dbReference type="Proteomes" id="UP000585665">
    <property type="component" value="Unassembled WGS sequence"/>
</dbReference>
<proteinExistence type="predicted"/>
<protein>
    <submittedName>
        <fullName evidence="2">MarR family transcriptional regulator</fullName>
    </submittedName>
</protein>
<accession>A0A850P9W0</accession>
<dbReference type="AlphaFoldDB" id="A0A850P9W0"/>
<gene>
    <name evidence="2" type="ORF">HUK82_02650</name>
</gene>
<dbReference type="InterPro" id="IPR036388">
    <property type="entry name" value="WH-like_DNA-bd_sf"/>
</dbReference>
<dbReference type="Pfam" id="PF01047">
    <property type="entry name" value="MarR"/>
    <property type="match status" value="1"/>
</dbReference>
<sequence length="150" mass="16741">MPDKSSDRFTRYVPTIQLFAARLVLFHQKVAERLGLTATEFKCLRLIALLGPLPMTTLAQEAGLQLGTVSGLIEKMETQGLVERARDLSDKRRVLLKTSGSISEQASTLYRELGGMMRQELEGYSESEFELIMRFLTRTGDALATSIKAL</sequence>
<dbReference type="GO" id="GO:0003700">
    <property type="term" value="F:DNA-binding transcription factor activity"/>
    <property type="evidence" value="ECO:0007669"/>
    <property type="project" value="InterPro"/>
</dbReference>
<dbReference type="InterPro" id="IPR039422">
    <property type="entry name" value="MarR/SlyA-like"/>
</dbReference>
<dbReference type="SUPFAM" id="SSF46785">
    <property type="entry name" value="Winged helix' DNA-binding domain"/>
    <property type="match status" value="1"/>
</dbReference>
<dbReference type="GO" id="GO:0006950">
    <property type="term" value="P:response to stress"/>
    <property type="evidence" value="ECO:0007669"/>
    <property type="project" value="TreeGrafter"/>
</dbReference>
<dbReference type="Gene3D" id="1.10.10.10">
    <property type="entry name" value="Winged helix-like DNA-binding domain superfamily/Winged helix DNA-binding domain"/>
    <property type="match status" value="1"/>
</dbReference>
<dbReference type="RefSeq" id="WP_176612473.1">
    <property type="nucleotide sequence ID" value="NZ_JABXXR010000009.1"/>
</dbReference>
<comment type="caution">
    <text evidence="2">The sequence shown here is derived from an EMBL/GenBank/DDBJ whole genome shotgun (WGS) entry which is preliminary data.</text>
</comment>
<keyword evidence="3" id="KW-1185">Reference proteome</keyword>
<evidence type="ECO:0000259" key="1">
    <source>
        <dbReference type="PROSITE" id="PS50995"/>
    </source>
</evidence>
<reference evidence="2 3" key="1">
    <citation type="submission" date="2020-06" db="EMBL/GenBank/DDBJ databases">
        <title>Description of novel acetic acid bacteria.</title>
        <authorList>
            <person name="Sombolestani A."/>
        </authorList>
    </citation>
    <scope>NUCLEOTIDE SEQUENCE [LARGE SCALE GENOMIC DNA]</scope>
    <source>
        <strain evidence="2 3">LMG 27010</strain>
    </source>
</reference>